<evidence type="ECO:0000313" key="2">
    <source>
        <dbReference type="Proteomes" id="UP000325606"/>
    </source>
</evidence>
<sequence length="83" mass="9022">MAKHLFSSIHIVLNIDLHNAETKRCNGSSGATQRSDKSAQPLAGGTVDQIQLGIFEYSLNHVVDNDLSVFESHYRNDVNAAPG</sequence>
<dbReference type="AlphaFoldDB" id="A0A5J6LEL9"/>
<dbReference type="EMBL" id="CP044222">
    <property type="protein sequence ID" value="QEW06621.1"/>
    <property type="molecule type" value="Genomic_DNA"/>
</dbReference>
<keyword evidence="2" id="KW-1185">Reference proteome</keyword>
<accession>A0A5J6LEL9</accession>
<evidence type="ECO:0000313" key="1">
    <source>
        <dbReference type="EMBL" id="QEW06621.1"/>
    </source>
</evidence>
<dbReference type="RefSeq" id="WP_151055183.1">
    <property type="nucleotide sequence ID" value="NZ_CP044222.1"/>
</dbReference>
<protein>
    <submittedName>
        <fullName evidence="1">Uncharacterized protein</fullName>
    </submittedName>
</protein>
<gene>
    <name evidence="1" type="ORF">F5I99_08955</name>
</gene>
<proteinExistence type="predicted"/>
<organism evidence="1 2">
    <name type="scientific">Nitrincola iocasae</name>
    <dbReference type="NCBI Taxonomy" id="2614693"/>
    <lineage>
        <taxon>Bacteria</taxon>
        <taxon>Pseudomonadati</taxon>
        <taxon>Pseudomonadota</taxon>
        <taxon>Gammaproteobacteria</taxon>
        <taxon>Oceanospirillales</taxon>
        <taxon>Oceanospirillaceae</taxon>
        <taxon>Nitrincola</taxon>
    </lineage>
</organism>
<dbReference type="KEGG" id="nik:F5I99_08955"/>
<dbReference type="Proteomes" id="UP000325606">
    <property type="component" value="Chromosome"/>
</dbReference>
<name>A0A5J6LEL9_9GAMM</name>
<reference evidence="1 2" key="1">
    <citation type="submission" date="2019-09" db="EMBL/GenBank/DDBJ databases">
        <title>Nitrincola iocasae sp. nov., a bacterium isolated from the sediment collected at a cold seep field in South China Sea.</title>
        <authorList>
            <person name="Zhang H."/>
            <person name="Wang H."/>
            <person name="Li C."/>
        </authorList>
    </citation>
    <scope>NUCLEOTIDE SEQUENCE [LARGE SCALE GENOMIC DNA]</scope>
    <source>
        <strain evidence="1 2">KXZD1103</strain>
    </source>
</reference>